<dbReference type="Gene3D" id="2.30.29.30">
    <property type="entry name" value="Pleckstrin-homology domain (PH domain)/Phosphotyrosine-binding domain (PTB)"/>
    <property type="match status" value="1"/>
</dbReference>
<dbReference type="Gramene" id="ONIVA07G22000.3">
    <property type="protein sequence ID" value="ONIVA07G22000.3"/>
    <property type="gene ID" value="ONIVA07G22000"/>
</dbReference>
<dbReference type="InterPro" id="IPR011993">
    <property type="entry name" value="PH-like_dom_sf"/>
</dbReference>
<protein>
    <recommendedName>
        <fullName evidence="2">GRAM domain-containing protein</fullName>
    </recommendedName>
</protein>
<sequence length="310" mass="32775">MDSKADAESATARAATAAAAAAAEHAAYPRLSPEDVAPPPPPVVSPPVSANPYVVSAPSAQPPAKSQYHPLLLLSAAAAAPILETIHAAALTVSGCVCLLCSIAAGCVCLLGSIAAGARENLREKLDVVGRRFGDAARKTEGIVGDIWQHLKTGPSIADTAMGRIAQISKVIAEGGYDKVFHQTFECLPDEKLKKAYACYLSTSHGPIMGVLYISTAKIAFCSDSPVAYVTEDNKNQSSIYKVVVPVAQLRSVTPTASQQNPAERYIQVVSVDNHDFWFMGFVNYDGAVKSLQEAVRGGKASLHHHMYFL</sequence>
<dbReference type="InterPro" id="IPR004182">
    <property type="entry name" value="GRAM"/>
</dbReference>
<proteinExistence type="inferred from homology"/>
<dbReference type="PANTHER" id="PTHR31969">
    <property type="entry name" value="GEM-LIKE PROTEIN 2"/>
    <property type="match status" value="1"/>
</dbReference>
<dbReference type="eggNOG" id="ENOG502QUDB">
    <property type="taxonomic scope" value="Eukaryota"/>
</dbReference>
<dbReference type="AlphaFoldDB" id="A0A0E0I455"/>
<keyword evidence="4" id="KW-1185">Reference proteome</keyword>
<comment type="similarity">
    <text evidence="1">Belongs to the GEM family.</text>
</comment>
<dbReference type="Proteomes" id="UP000006591">
    <property type="component" value="Chromosome 7"/>
</dbReference>
<evidence type="ECO:0000256" key="1">
    <source>
        <dbReference type="ARBA" id="ARBA00009414"/>
    </source>
</evidence>
<reference evidence="3" key="1">
    <citation type="submission" date="2015-04" db="UniProtKB">
        <authorList>
            <consortium name="EnsemblPlants"/>
        </authorList>
    </citation>
    <scope>IDENTIFICATION</scope>
    <source>
        <strain evidence="3">SL10</strain>
    </source>
</reference>
<reference evidence="3" key="2">
    <citation type="submission" date="2018-04" db="EMBL/GenBank/DDBJ databases">
        <title>OnivRS2 (Oryza nivara Reference Sequence Version 2).</title>
        <authorList>
            <person name="Zhang J."/>
            <person name="Kudrna D."/>
            <person name="Lee S."/>
            <person name="Talag J."/>
            <person name="Rajasekar S."/>
            <person name="Welchert J."/>
            <person name="Hsing Y.-I."/>
            <person name="Wing R.A."/>
        </authorList>
    </citation>
    <scope>NUCLEOTIDE SEQUENCE [LARGE SCALE GENOMIC DNA]</scope>
    <source>
        <strain evidence="3">SL10</strain>
    </source>
</reference>
<dbReference type="Pfam" id="PF02893">
    <property type="entry name" value="GRAM"/>
    <property type="match status" value="1"/>
</dbReference>
<evidence type="ECO:0000313" key="4">
    <source>
        <dbReference type="Proteomes" id="UP000006591"/>
    </source>
</evidence>
<dbReference type="InterPro" id="IPR037848">
    <property type="entry name" value="GEM-like"/>
</dbReference>
<organism evidence="3">
    <name type="scientific">Oryza nivara</name>
    <name type="common">Indian wild rice</name>
    <name type="synonym">Oryza sativa f. spontanea</name>
    <dbReference type="NCBI Taxonomy" id="4536"/>
    <lineage>
        <taxon>Eukaryota</taxon>
        <taxon>Viridiplantae</taxon>
        <taxon>Streptophyta</taxon>
        <taxon>Embryophyta</taxon>
        <taxon>Tracheophyta</taxon>
        <taxon>Spermatophyta</taxon>
        <taxon>Magnoliopsida</taxon>
        <taxon>Liliopsida</taxon>
        <taxon>Poales</taxon>
        <taxon>Poaceae</taxon>
        <taxon>BOP clade</taxon>
        <taxon>Oryzoideae</taxon>
        <taxon>Oryzeae</taxon>
        <taxon>Oryzinae</taxon>
        <taxon>Oryza</taxon>
    </lineage>
</organism>
<dbReference type="OMA" id="VGDIWQH"/>
<dbReference type="STRING" id="4536.A0A0E0I455"/>
<evidence type="ECO:0000259" key="2">
    <source>
        <dbReference type="SMART" id="SM00568"/>
    </source>
</evidence>
<accession>A0A0E0I455</accession>
<dbReference type="EnsemblPlants" id="ONIVA07G22000.3">
    <property type="protein sequence ID" value="ONIVA07G22000.3"/>
    <property type="gene ID" value="ONIVA07G22000"/>
</dbReference>
<dbReference type="CDD" id="cd13222">
    <property type="entry name" value="PH-GRAM_GEM"/>
    <property type="match status" value="1"/>
</dbReference>
<evidence type="ECO:0000313" key="3">
    <source>
        <dbReference type="EnsemblPlants" id="ONIVA07G22000.3"/>
    </source>
</evidence>
<dbReference type="SMART" id="SM00568">
    <property type="entry name" value="GRAM"/>
    <property type="match status" value="1"/>
</dbReference>
<feature type="domain" description="GRAM" evidence="2">
    <location>
        <begin position="179"/>
        <end position="257"/>
    </location>
</feature>
<name>A0A0E0I455_ORYNI</name>